<evidence type="ECO:0000313" key="2">
    <source>
        <dbReference type="Proteomes" id="UP000253919"/>
    </source>
</evidence>
<keyword evidence="2" id="KW-1185">Reference proteome</keyword>
<dbReference type="Proteomes" id="UP000253919">
    <property type="component" value="Unassembled WGS sequence"/>
</dbReference>
<name>A0A369QCF1_9BACT</name>
<sequence length="153" mass="17305">MLPNTISNPIATLQHLLEFLTGSQLIDLVTNPDGSTIRLDWQLPAKTKMFWLTRILRLVLMGQPNLFYLSYPQTTSDRPPITAREKILSKNLILQGAQMSGSQALILYGHSAQPVEAGELHLNLKNYQLYDDQYGRIDVADFLLRLRSPVKAD</sequence>
<gene>
    <name evidence="1" type="ORF">AHMF7616_01165</name>
</gene>
<organism evidence="1 2">
    <name type="scientific">Adhaeribacter pallidiroseus</name>
    <dbReference type="NCBI Taxonomy" id="2072847"/>
    <lineage>
        <taxon>Bacteria</taxon>
        <taxon>Pseudomonadati</taxon>
        <taxon>Bacteroidota</taxon>
        <taxon>Cytophagia</taxon>
        <taxon>Cytophagales</taxon>
        <taxon>Hymenobacteraceae</taxon>
        <taxon>Adhaeribacter</taxon>
    </lineage>
</organism>
<accession>A0A369QCF1</accession>
<dbReference type="RefSeq" id="WP_115371994.1">
    <property type="nucleotide sequence ID" value="NZ_QASA01000001.1"/>
</dbReference>
<dbReference type="EMBL" id="QASA01000001">
    <property type="protein sequence ID" value="RDC62571.1"/>
    <property type="molecule type" value="Genomic_DNA"/>
</dbReference>
<protein>
    <submittedName>
        <fullName evidence="1">Uncharacterized protein</fullName>
    </submittedName>
</protein>
<reference evidence="1 2" key="1">
    <citation type="submission" date="2018-04" db="EMBL/GenBank/DDBJ databases">
        <title>Adhaeribacter sp. HMF7616 genome sequencing and assembly.</title>
        <authorList>
            <person name="Kang H."/>
            <person name="Kang J."/>
            <person name="Cha I."/>
            <person name="Kim H."/>
            <person name="Joh K."/>
        </authorList>
    </citation>
    <scope>NUCLEOTIDE SEQUENCE [LARGE SCALE GENOMIC DNA]</scope>
    <source>
        <strain evidence="1 2">HMF7616</strain>
    </source>
</reference>
<evidence type="ECO:0000313" key="1">
    <source>
        <dbReference type="EMBL" id="RDC62571.1"/>
    </source>
</evidence>
<comment type="caution">
    <text evidence="1">The sequence shown here is derived from an EMBL/GenBank/DDBJ whole genome shotgun (WGS) entry which is preliminary data.</text>
</comment>
<proteinExistence type="predicted"/>
<dbReference type="AlphaFoldDB" id="A0A369QCF1"/>